<protein>
    <submittedName>
        <fullName evidence="1">Uncharacterized protein</fullName>
    </submittedName>
</protein>
<dbReference type="Proteomes" id="UP000000361">
    <property type="component" value="Chromosome 1"/>
</dbReference>
<sequence>MPRIGTLGLSGAARSVLSLGIGTTGSPVPQKSLTQIHAAFEPDAVWAGLQGTAHTHPGMTTTPGSDINHTLSAVHRRFAFARLSGSYLTGSCPAVSTTLTTIALYDSSLWWFGIGS</sequence>
<dbReference type="HOGENOM" id="CLU_2094494_0_0_5"/>
<reference evidence="2" key="1">
    <citation type="submission" date="2006-12" db="EMBL/GenBank/DDBJ databases">
        <title>Complete sequence of plasmid 1 of Paracoccus denitrificans PD1222.</title>
        <authorList>
            <person name="Copeland A."/>
            <person name="Lucas S."/>
            <person name="Lapidus A."/>
            <person name="Barry K."/>
            <person name="Detter J.C."/>
            <person name="Glavina del Rio T."/>
            <person name="Hammon N."/>
            <person name="Israni S."/>
            <person name="Dalin E."/>
            <person name="Tice H."/>
            <person name="Pitluck S."/>
            <person name="Munk A.C."/>
            <person name="Brettin T."/>
            <person name="Bruce D."/>
            <person name="Han C."/>
            <person name="Tapia R."/>
            <person name="Gilna P."/>
            <person name="Schmutz J."/>
            <person name="Larimer F."/>
            <person name="Land M."/>
            <person name="Hauser L."/>
            <person name="Kyrpides N."/>
            <person name="Lykidis A."/>
            <person name="Spiro S."/>
            <person name="Richardson D.J."/>
            <person name="Moir J.W.B."/>
            <person name="Ferguson S.J."/>
            <person name="van Spanning R.J.M."/>
            <person name="Richardson P."/>
        </authorList>
    </citation>
    <scope>NUCLEOTIDE SEQUENCE [LARGE SCALE GENOMIC DNA]</scope>
    <source>
        <strain evidence="2">Pd 1222</strain>
        <plasmid evidence="2">pPD1222</plasmid>
    </source>
</reference>
<accession>A1BAQ7</accession>
<dbReference type="EMBL" id="CP000491">
    <property type="protein sequence ID" value="ABL72601.1"/>
    <property type="molecule type" value="Genomic_DNA"/>
</dbReference>
<geneLocation type="plasmid" evidence="2">
    <name>pPD1222</name>
</geneLocation>
<keyword evidence="2" id="KW-1185">Reference proteome</keyword>
<dbReference type="AlphaFoldDB" id="A1BAQ7"/>
<evidence type="ECO:0000313" key="1">
    <source>
        <dbReference type="EMBL" id="ABL72601.1"/>
    </source>
</evidence>
<name>A1BAQ7_PARDP</name>
<keyword evidence="1" id="KW-0614">Plasmid</keyword>
<dbReference type="EnsemblBacteria" id="ABL72601">
    <property type="protein sequence ID" value="ABL72601"/>
    <property type="gene ID" value="Pden_4538"/>
</dbReference>
<evidence type="ECO:0000313" key="2">
    <source>
        <dbReference type="Proteomes" id="UP000000361"/>
    </source>
</evidence>
<dbReference type="KEGG" id="pde:Pden_4538"/>
<organism evidence="1 2">
    <name type="scientific">Paracoccus denitrificans (strain Pd 1222)</name>
    <dbReference type="NCBI Taxonomy" id="318586"/>
    <lineage>
        <taxon>Bacteria</taxon>
        <taxon>Pseudomonadati</taxon>
        <taxon>Pseudomonadota</taxon>
        <taxon>Alphaproteobacteria</taxon>
        <taxon>Rhodobacterales</taxon>
        <taxon>Paracoccaceae</taxon>
        <taxon>Paracoccus</taxon>
    </lineage>
</organism>
<gene>
    <name evidence="1" type="ordered locus">Pden_4538</name>
</gene>
<proteinExistence type="predicted"/>